<dbReference type="PANTHER" id="PTHR46696:SF6">
    <property type="entry name" value="P450, PUTATIVE (EUROFUNG)-RELATED"/>
    <property type="match status" value="1"/>
</dbReference>
<evidence type="ECO:0000256" key="1">
    <source>
        <dbReference type="ARBA" id="ARBA00010617"/>
    </source>
</evidence>
<dbReference type="Pfam" id="PF00067">
    <property type="entry name" value="p450"/>
    <property type="match status" value="1"/>
</dbReference>
<dbReference type="PANTHER" id="PTHR46696">
    <property type="entry name" value="P450, PUTATIVE (EUROFUNG)-RELATED"/>
    <property type="match status" value="1"/>
</dbReference>
<dbReference type="Proteomes" id="UP001259803">
    <property type="component" value="Unassembled WGS sequence"/>
</dbReference>
<dbReference type="PRINTS" id="PR00359">
    <property type="entry name" value="BP450"/>
</dbReference>
<reference evidence="2 3" key="1">
    <citation type="submission" date="2023-09" db="EMBL/GenBank/DDBJ databases">
        <authorList>
            <person name="Rey-Velasco X."/>
        </authorList>
    </citation>
    <scope>NUCLEOTIDE SEQUENCE [LARGE SCALE GENOMIC DNA]</scope>
    <source>
        <strain evidence="2 3">F390</strain>
    </source>
</reference>
<protein>
    <submittedName>
        <fullName evidence="2">Cytochrome P450</fullName>
    </submittedName>
</protein>
<dbReference type="InterPro" id="IPR002397">
    <property type="entry name" value="Cyt_P450_B"/>
</dbReference>
<dbReference type="RefSeq" id="WP_311340850.1">
    <property type="nucleotide sequence ID" value="NZ_JAVRHS010000006.1"/>
</dbReference>
<sequence>MMASTPMREIPEHVPADKVVTLDFFKRENVDVCPQETMLPEIHRSLPPLTWCTNIFPGDQGGWLLTKVEDMHKVLRDPDDYTKNGMGKFAQSIGEDWLVIPTETDPPEHGEYRKALNPFFAPQKIAKMRDELHERAIRLIDEFKDQGHCEFVDDFSAKFPIFIVLDLLGLPQERMPEFLEWEKGIFHTNDYELRTRSVRKVVDYLNEVIADRRANPGDDYISGIFEYEINGRKWNDKEVFGHCFNLFIGGLDTVTSLMGNIFAYLARNPDKQQELRDDPKKIVLAVEEFLRFFAPVSVFRIAAKEIEIHGQKIMPGDYVGISTPIAGLDPDYYEEPGEVRFDRKAPHISLGFGIHKCLGMHLARMELQTALEHWLKRVPPFRVAEGFDIKYHVGNITHVPKLELAWDV</sequence>
<dbReference type="SUPFAM" id="SSF48264">
    <property type="entry name" value="Cytochrome P450"/>
    <property type="match status" value="1"/>
</dbReference>
<comment type="similarity">
    <text evidence="1">Belongs to the cytochrome P450 family.</text>
</comment>
<dbReference type="InterPro" id="IPR036396">
    <property type="entry name" value="Cyt_P450_sf"/>
</dbReference>
<comment type="caution">
    <text evidence="2">The sequence shown here is derived from an EMBL/GenBank/DDBJ whole genome shotgun (WGS) entry which is preliminary data.</text>
</comment>
<organism evidence="2 3">
    <name type="scientific">Croceicoccus esteveae</name>
    <dbReference type="NCBI Taxonomy" id="3075597"/>
    <lineage>
        <taxon>Bacteria</taxon>
        <taxon>Pseudomonadati</taxon>
        <taxon>Pseudomonadota</taxon>
        <taxon>Alphaproteobacteria</taxon>
        <taxon>Sphingomonadales</taxon>
        <taxon>Erythrobacteraceae</taxon>
        <taxon>Croceicoccus</taxon>
    </lineage>
</organism>
<evidence type="ECO:0000313" key="2">
    <source>
        <dbReference type="EMBL" id="MDT0576272.1"/>
    </source>
</evidence>
<proteinExistence type="inferred from homology"/>
<gene>
    <name evidence="2" type="ORF">RM533_08740</name>
</gene>
<name>A0ABU2ZLH3_9SPHN</name>
<dbReference type="EMBL" id="JAVRHS010000006">
    <property type="protein sequence ID" value="MDT0576272.1"/>
    <property type="molecule type" value="Genomic_DNA"/>
</dbReference>
<dbReference type="Gene3D" id="1.10.630.10">
    <property type="entry name" value="Cytochrome P450"/>
    <property type="match status" value="1"/>
</dbReference>
<dbReference type="CDD" id="cd11035">
    <property type="entry name" value="P450cam-like"/>
    <property type="match status" value="1"/>
</dbReference>
<dbReference type="InterPro" id="IPR001128">
    <property type="entry name" value="Cyt_P450"/>
</dbReference>
<keyword evidence="3" id="KW-1185">Reference proteome</keyword>
<accession>A0ABU2ZLH3</accession>
<evidence type="ECO:0000313" key="3">
    <source>
        <dbReference type="Proteomes" id="UP001259803"/>
    </source>
</evidence>